<dbReference type="RefSeq" id="WP_083716779.1">
    <property type="nucleotide sequence ID" value="NZ_CP015093.1"/>
</dbReference>
<dbReference type="SUPFAM" id="SSF56601">
    <property type="entry name" value="beta-lactamase/transpeptidase-like"/>
    <property type="match status" value="1"/>
</dbReference>
<feature type="domain" description="Beta-lactamase class A catalytic" evidence="2">
    <location>
        <begin position="129"/>
        <end position="230"/>
    </location>
</feature>
<dbReference type="InterPro" id="IPR045155">
    <property type="entry name" value="Beta-lactam_cat"/>
</dbReference>
<dbReference type="GO" id="GO:0030655">
    <property type="term" value="P:beta-lactam antibiotic catabolic process"/>
    <property type="evidence" value="ECO:0007669"/>
    <property type="project" value="InterPro"/>
</dbReference>
<dbReference type="KEGG" id="paby:Ga0080574_TMP1038"/>
<dbReference type="Proteomes" id="UP000187059">
    <property type="component" value="Chromosome"/>
</dbReference>
<dbReference type="EMBL" id="CP015093">
    <property type="protein sequence ID" value="APZ51372.1"/>
    <property type="molecule type" value="Genomic_DNA"/>
</dbReference>
<dbReference type="GO" id="GO:0046677">
    <property type="term" value="P:response to antibiotic"/>
    <property type="evidence" value="ECO:0007669"/>
    <property type="project" value="InterPro"/>
</dbReference>
<accession>A0A1P8UPP6</accession>
<name>A0A1P8UPP6_9RHOB</name>
<keyword evidence="4" id="KW-1185">Reference proteome</keyword>
<dbReference type="Pfam" id="PF13354">
    <property type="entry name" value="Beta-lactamase2"/>
    <property type="match status" value="1"/>
</dbReference>
<evidence type="ECO:0000259" key="2">
    <source>
        <dbReference type="Pfam" id="PF13354"/>
    </source>
</evidence>
<dbReference type="STRING" id="1250539.Ga0080574_TMP1038"/>
<protein>
    <submittedName>
        <fullName evidence="3">Beta-lactamase enzyme family protein</fullName>
    </submittedName>
</protein>
<dbReference type="PANTHER" id="PTHR35333">
    <property type="entry name" value="BETA-LACTAMASE"/>
    <property type="match status" value="1"/>
</dbReference>
<organism evidence="3 4">
    <name type="scientific">Salipiger abyssi</name>
    <dbReference type="NCBI Taxonomy" id="1250539"/>
    <lineage>
        <taxon>Bacteria</taxon>
        <taxon>Pseudomonadati</taxon>
        <taxon>Pseudomonadota</taxon>
        <taxon>Alphaproteobacteria</taxon>
        <taxon>Rhodobacterales</taxon>
        <taxon>Roseobacteraceae</taxon>
        <taxon>Salipiger</taxon>
    </lineage>
</organism>
<dbReference type="GO" id="GO:0008800">
    <property type="term" value="F:beta-lactamase activity"/>
    <property type="evidence" value="ECO:0007669"/>
    <property type="project" value="UniProtKB-EC"/>
</dbReference>
<reference evidence="3 4" key="1">
    <citation type="submission" date="2016-04" db="EMBL/GenBank/DDBJ databases">
        <title>Deep-sea bacteria in the southern Pacific.</title>
        <authorList>
            <person name="Tang K."/>
        </authorList>
    </citation>
    <scope>NUCLEOTIDE SEQUENCE [LARGE SCALE GENOMIC DNA]</scope>
    <source>
        <strain evidence="3 4">JLT2014</strain>
    </source>
</reference>
<dbReference type="AlphaFoldDB" id="A0A1P8UPP6"/>
<dbReference type="InterPro" id="IPR012338">
    <property type="entry name" value="Beta-lactam/transpept-like"/>
</dbReference>
<dbReference type="Gene3D" id="3.40.710.10">
    <property type="entry name" value="DD-peptidase/beta-lactamase superfamily"/>
    <property type="match status" value="1"/>
</dbReference>
<evidence type="ECO:0000313" key="4">
    <source>
        <dbReference type="Proteomes" id="UP000187059"/>
    </source>
</evidence>
<dbReference type="PANTHER" id="PTHR35333:SF5">
    <property type="entry name" value="CONSERVED LIPOPROTEIN LPQF-RELATED"/>
    <property type="match status" value="1"/>
</dbReference>
<proteinExistence type="predicted"/>
<gene>
    <name evidence="3" type="ORF">Ga0080574_TMP1038</name>
</gene>
<evidence type="ECO:0000313" key="3">
    <source>
        <dbReference type="EMBL" id="APZ51372.1"/>
    </source>
</evidence>
<sequence length="384" mass="39988">MALAMLLGTGAASAEPAPAPDAVLRALLDDGAAATEFTPDFLQQVPRPALEQVLGGLREQLGPVTGIETSGDGYTVLTETHRVPARIGLDAGGRVALLWFGTPEPRVADLAAAEALLSELGQDVAWLALREGETLAAHRAGEALAVGSAFKLGVLSVLADQIAAGRRDWADVLRIGAHHRSLPSGRMQDFPEDAPVTLHTAALAMIAESDNTATDLLLDTLGRDAVAARLGLAPGDLLSTREFFGLKADADLRREWLAAEVSDRPALAARAARTLPPVAAVTGPHVDGLEWTLPLERLCALGAPLAELPLMQVNPGPVPPGAPWTRIAYKGGSETGVLNFTALLRDADGRDYCAALTVNDPGMVALDTAISAFGAFLRSLTATP</sequence>
<comment type="catalytic activity">
    <reaction evidence="1">
        <text>a beta-lactam + H2O = a substituted beta-amino acid</text>
        <dbReference type="Rhea" id="RHEA:20401"/>
        <dbReference type="ChEBI" id="CHEBI:15377"/>
        <dbReference type="ChEBI" id="CHEBI:35627"/>
        <dbReference type="ChEBI" id="CHEBI:140347"/>
        <dbReference type="EC" id="3.5.2.6"/>
    </reaction>
</comment>
<dbReference type="InterPro" id="IPR000871">
    <property type="entry name" value="Beta-lactam_class-A"/>
</dbReference>
<evidence type="ECO:0000256" key="1">
    <source>
        <dbReference type="ARBA" id="ARBA00001526"/>
    </source>
</evidence>